<dbReference type="KEGG" id="tpf:TPHA_0K00440"/>
<reference evidence="12 13" key="1">
    <citation type="journal article" date="2011" name="Proc. Natl. Acad. Sci. U.S.A.">
        <title>Evolutionary erosion of yeast sex chromosomes by mating-type switching accidents.</title>
        <authorList>
            <person name="Gordon J.L."/>
            <person name="Armisen D."/>
            <person name="Proux-Wera E."/>
            <person name="Oheigeartaigh S.S."/>
            <person name="Byrne K.P."/>
            <person name="Wolfe K.H."/>
        </authorList>
    </citation>
    <scope>NUCLEOTIDE SEQUENCE [LARGE SCALE GENOMIC DNA]</scope>
    <source>
        <strain evidence="13">ATCC 24235 / CBS 4417 / NBRC 1672 / NRRL Y-8282 / UCD 70-5</strain>
    </source>
</reference>
<evidence type="ECO:0000256" key="9">
    <source>
        <dbReference type="ARBA" id="ARBA00023180"/>
    </source>
</evidence>
<dbReference type="eggNOG" id="KOG2459">
    <property type="taxonomic scope" value="Eukaryota"/>
</dbReference>
<dbReference type="GO" id="GO:0042765">
    <property type="term" value="C:GPI-anchor transamidase complex"/>
    <property type="evidence" value="ECO:0007669"/>
    <property type="project" value="InterPro"/>
</dbReference>
<evidence type="ECO:0000256" key="2">
    <source>
        <dbReference type="ARBA" id="ARBA00004687"/>
    </source>
</evidence>
<evidence type="ECO:0000256" key="7">
    <source>
        <dbReference type="ARBA" id="ARBA00022989"/>
    </source>
</evidence>
<dbReference type="HOGENOM" id="CLU_010026_1_0_1"/>
<keyword evidence="5 11" id="KW-0812">Transmembrane</keyword>
<dbReference type="EMBL" id="HE612866">
    <property type="protein sequence ID" value="CCE65178.1"/>
    <property type="molecule type" value="Genomic_DNA"/>
</dbReference>
<dbReference type="OrthoDB" id="28748at2759"/>
<evidence type="ECO:0000313" key="13">
    <source>
        <dbReference type="Proteomes" id="UP000005666"/>
    </source>
</evidence>
<comment type="similarity">
    <text evidence="3">Belongs to the PIGS family.</text>
</comment>
<dbReference type="Pfam" id="PF10510">
    <property type="entry name" value="PIG-S"/>
    <property type="match status" value="1"/>
</dbReference>
<dbReference type="PANTHER" id="PTHR21072">
    <property type="entry name" value="GPI TRANSAMIDASE COMPONENT PIG-S"/>
    <property type="match status" value="1"/>
</dbReference>
<feature type="compositionally biased region" description="Acidic residues" evidence="10">
    <location>
        <begin position="533"/>
        <end position="543"/>
    </location>
</feature>
<organism evidence="12 13">
    <name type="scientific">Tetrapisispora phaffii (strain ATCC 24235 / CBS 4417 / NBRC 1672 / NRRL Y-8282 / UCD 70-5)</name>
    <name type="common">Yeast</name>
    <name type="synonym">Fabospora phaffii</name>
    <dbReference type="NCBI Taxonomy" id="1071381"/>
    <lineage>
        <taxon>Eukaryota</taxon>
        <taxon>Fungi</taxon>
        <taxon>Dikarya</taxon>
        <taxon>Ascomycota</taxon>
        <taxon>Saccharomycotina</taxon>
        <taxon>Saccharomycetes</taxon>
        <taxon>Saccharomycetales</taxon>
        <taxon>Saccharomycetaceae</taxon>
        <taxon>Tetrapisispora</taxon>
    </lineage>
</organism>
<dbReference type="InterPro" id="IPR019540">
    <property type="entry name" value="PtdIno-glycan_biosynth_class_S"/>
</dbReference>
<keyword evidence="7 11" id="KW-1133">Transmembrane helix</keyword>
<dbReference type="PANTHER" id="PTHR21072:SF13">
    <property type="entry name" value="GPI TRANSAMIDASE COMPONENT PIG-S"/>
    <property type="match status" value="1"/>
</dbReference>
<dbReference type="Proteomes" id="UP000005666">
    <property type="component" value="Chromosome 11"/>
</dbReference>
<evidence type="ECO:0000256" key="10">
    <source>
        <dbReference type="SAM" id="MobiDB-lite"/>
    </source>
</evidence>
<sequence length="554" mass="62997">MSTYYSRKVSILTIIVLYLLVGVPAWYKLTSIFRVKLPVHYIQSLNDNKFQDVHMVLPIFIKSTIYKFPDIDKAVQTQINYLLDEQKQVIPWSLQVSQYDDELMESAKKHNSSYHVVELILDDAVGLVLSEDEDKTIIFFDDESVITNDLPYFIAQTVVEHAFKLENESLDKLVLFSRAIYSIPYSPKVHLNMFLLNGDGDPISWEIDSVLKTHFTPMRDFVSPIVNFTVDTSILYYNDLGLSSLANTSNSTSENIISKLDSLSITKLNDVRDYPTLNFAIVFPSKESFPGGVSFINTQTLDTSEKVSDVKKLHSHNRTSWESFLIPKWGSVIVNKYPIEKNGVLNEEFMVSVINAFSNNLLKLLGFPTALKATDNATISTFYNSLNSYKRIVTLSNMDKAVTTLHTLSTMLERFQNMPVPQEVQDDVIRSLELRLEIVDILNNPEIGDSLTWNKVLVMSNELVDLTEKAFFNQEMIQQNHVPREHKLAVYLPLLGPLTVMIIFSLMNNINEETSGEANKQDVGDEVSITDNSEIELIPEDKEDSSSTSINEDH</sequence>
<dbReference type="RefSeq" id="XP_003687612.1">
    <property type="nucleotide sequence ID" value="XM_003687564.1"/>
</dbReference>
<protein>
    <recommendedName>
        <fullName evidence="14">GPI transamidase component GPI17</fullName>
    </recommendedName>
</protein>
<evidence type="ECO:0000313" key="12">
    <source>
        <dbReference type="EMBL" id="CCE65178.1"/>
    </source>
</evidence>
<keyword evidence="6" id="KW-0256">Endoplasmic reticulum</keyword>
<evidence type="ECO:0000256" key="6">
    <source>
        <dbReference type="ARBA" id="ARBA00022824"/>
    </source>
</evidence>
<keyword evidence="4" id="KW-0337">GPI-anchor biosynthesis</keyword>
<dbReference type="OMA" id="AEHKYAV"/>
<evidence type="ECO:0008006" key="14">
    <source>
        <dbReference type="Google" id="ProtNLM"/>
    </source>
</evidence>
<accession>G8BZ50</accession>
<name>G8BZ50_TETPH</name>
<evidence type="ECO:0000256" key="4">
    <source>
        <dbReference type="ARBA" id="ARBA00022502"/>
    </source>
</evidence>
<evidence type="ECO:0000256" key="5">
    <source>
        <dbReference type="ARBA" id="ARBA00022692"/>
    </source>
</evidence>
<comment type="subcellular location">
    <subcellularLocation>
        <location evidence="1">Endoplasmic reticulum membrane</location>
        <topology evidence="1">Multi-pass membrane protein</topology>
    </subcellularLocation>
</comment>
<evidence type="ECO:0000256" key="3">
    <source>
        <dbReference type="ARBA" id="ARBA00005316"/>
    </source>
</evidence>
<gene>
    <name evidence="12" type="primary">TPHA0K00440</name>
    <name evidence="12" type="ordered locus">TPHA_0K00440</name>
</gene>
<dbReference type="STRING" id="1071381.G8BZ50"/>
<feature type="transmembrane region" description="Helical" evidence="11">
    <location>
        <begin position="9"/>
        <end position="27"/>
    </location>
</feature>
<dbReference type="GO" id="GO:0016255">
    <property type="term" value="P:attachment of GPI anchor to protein"/>
    <property type="evidence" value="ECO:0007669"/>
    <property type="project" value="InterPro"/>
</dbReference>
<evidence type="ECO:0000256" key="11">
    <source>
        <dbReference type="SAM" id="Phobius"/>
    </source>
</evidence>
<evidence type="ECO:0000256" key="1">
    <source>
        <dbReference type="ARBA" id="ARBA00004477"/>
    </source>
</evidence>
<dbReference type="UniPathway" id="UPA00196"/>
<dbReference type="GO" id="GO:0006506">
    <property type="term" value="P:GPI anchor biosynthetic process"/>
    <property type="evidence" value="ECO:0007669"/>
    <property type="project" value="UniProtKB-UniPathway"/>
</dbReference>
<proteinExistence type="inferred from homology"/>
<feature type="region of interest" description="Disordered" evidence="10">
    <location>
        <begin position="515"/>
        <end position="554"/>
    </location>
</feature>
<dbReference type="GeneID" id="11533411"/>
<keyword evidence="8 11" id="KW-0472">Membrane</keyword>
<keyword evidence="13" id="KW-1185">Reference proteome</keyword>
<evidence type="ECO:0000256" key="8">
    <source>
        <dbReference type="ARBA" id="ARBA00023136"/>
    </source>
</evidence>
<comment type="pathway">
    <text evidence="2">Glycolipid biosynthesis; glycosylphosphatidylinositol-anchor biosynthesis.</text>
</comment>
<dbReference type="AlphaFoldDB" id="G8BZ50"/>
<keyword evidence="9" id="KW-0325">Glycoprotein</keyword>